<gene>
    <name evidence="7" type="ORF">ILEXP_LOCUS6415</name>
</gene>
<evidence type="ECO:0000256" key="5">
    <source>
        <dbReference type="RuleBase" id="RU003682"/>
    </source>
</evidence>
<evidence type="ECO:0000313" key="8">
    <source>
        <dbReference type="Proteomes" id="UP001642360"/>
    </source>
</evidence>
<organism evidence="7 8">
    <name type="scientific">Ilex paraguariensis</name>
    <name type="common">yerba mate</name>
    <dbReference type="NCBI Taxonomy" id="185542"/>
    <lineage>
        <taxon>Eukaryota</taxon>
        <taxon>Viridiplantae</taxon>
        <taxon>Streptophyta</taxon>
        <taxon>Embryophyta</taxon>
        <taxon>Tracheophyta</taxon>
        <taxon>Spermatophyta</taxon>
        <taxon>Magnoliopsida</taxon>
        <taxon>eudicotyledons</taxon>
        <taxon>Gunneridae</taxon>
        <taxon>Pentapetalae</taxon>
        <taxon>asterids</taxon>
        <taxon>campanulids</taxon>
        <taxon>Aquifoliales</taxon>
        <taxon>Aquifoliaceae</taxon>
        <taxon>Ilex</taxon>
    </lineage>
</organism>
<name>A0ABC8R3Q8_9AQUA</name>
<evidence type="ECO:0000256" key="4">
    <source>
        <dbReference type="ARBA" id="ARBA00023004"/>
    </source>
</evidence>
<dbReference type="PANTHER" id="PTHR47991">
    <property type="entry name" value="OXOGLUTARATE/IRON-DEPENDENT DIOXYGENASE"/>
    <property type="match status" value="1"/>
</dbReference>
<dbReference type="GO" id="GO:0016705">
    <property type="term" value="F:oxidoreductase activity, acting on paired donors, with incorporation or reduction of molecular oxygen"/>
    <property type="evidence" value="ECO:0007669"/>
    <property type="project" value="UniProtKB-ARBA"/>
</dbReference>
<dbReference type="SUPFAM" id="SSF51197">
    <property type="entry name" value="Clavaminate synthase-like"/>
    <property type="match status" value="1"/>
</dbReference>
<protein>
    <recommendedName>
        <fullName evidence="6">Fe2OG dioxygenase domain-containing protein</fullName>
    </recommendedName>
</protein>
<keyword evidence="2 5" id="KW-0479">Metal-binding</keyword>
<evidence type="ECO:0000256" key="1">
    <source>
        <dbReference type="ARBA" id="ARBA00008056"/>
    </source>
</evidence>
<keyword evidence="8" id="KW-1185">Reference proteome</keyword>
<proteinExistence type="inferred from homology"/>
<dbReference type="InterPro" id="IPR005123">
    <property type="entry name" value="Oxoglu/Fe-dep_dioxygenase_dom"/>
</dbReference>
<evidence type="ECO:0000259" key="6">
    <source>
        <dbReference type="PROSITE" id="PS51471"/>
    </source>
</evidence>
<accession>A0ABC8R3Q8</accession>
<evidence type="ECO:0000256" key="2">
    <source>
        <dbReference type="ARBA" id="ARBA00022723"/>
    </source>
</evidence>
<keyword evidence="3 5" id="KW-0560">Oxidoreductase</keyword>
<dbReference type="Pfam" id="PF03171">
    <property type="entry name" value="2OG-FeII_Oxy"/>
    <property type="match status" value="1"/>
</dbReference>
<sequence length="357" mass="40614">MASSQPVNNKSLLSVQELAKKPMLAIPHRFVQPYHESTVLSVAFSLPIVDMKNLIMGESKELELEKLDSICKTLGIFQVVNHGVNSLVVEKLKYEIQEFYKLPVEDKLKYKLKPGDVEGYGQTQVQSEDHKADWGDRFYMITNPIHRRKPYLLPELPASLRDTLESYLSELQNLAMTLFGLIAEALNIDKREIEEMFVDGMQSVRMTYYPPCPQPELVMGLTPHSDATGITILLQVNGVEGLQVKKDGVWIPIKFLPDSFVVNVGDILEIFSNGMYSSIEHRAMVNAVKERISLAMFFNPKFEAEVGPATSILNPQNPPLFRRVNMENYFKEYFSRKLNGKSFLEHMKLNNSASHTI</sequence>
<dbReference type="Gene3D" id="2.60.120.330">
    <property type="entry name" value="B-lactam Antibiotic, Isopenicillin N Synthase, Chain"/>
    <property type="match status" value="1"/>
</dbReference>
<comment type="caution">
    <text evidence="7">The sequence shown here is derived from an EMBL/GenBank/DDBJ whole genome shotgun (WGS) entry which is preliminary data.</text>
</comment>
<reference evidence="7 8" key="1">
    <citation type="submission" date="2024-02" db="EMBL/GenBank/DDBJ databases">
        <authorList>
            <person name="Vignale AGUSTIN F."/>
            <person name="Sosa J E."/>
            <person name="Modenutti C."/>
        </authorList>
    </citation>
    <scope>NUCLEOTIDE SEQUENCE [LARGE SCALE GENOMIC DNA]</scope>
</reference>
<evidence type="ECO:0000313" key="7">
    <source>
        <dbReference type="EMBL" id="CAK9139061.1"/>
    </source>
</evidence>
<dbReference type="InterPro" id="IPR050295">
    <property type="entry name" value="Plant_2OG-oxidoreductases"/>
</dbReference>
<dbReference type="InterPro" id="IPR044861">
    <property type="entry name" value="IPNS-like_FE2OG_OXY"/>
</dbReference>
<dbReference type="Proteomes" id="UP001642360">
    <property type="component" value="Unassembled WGS sequence"/>
</dbReference>
<evidence type="ECO:0000256" key="3">
    <source>
        <dbReference type="ARBA" id="ARBA00023002"/>
    </source>
</evidence>
<dbReference type="Pfam" id="PF14226">
    <property type="entry name" value="DIOX_N"/>
    <property type="match status" value="1"/>
</dbReference>
<feature type="domain" description="Fe2OG dioxygenase" evidence="6">
    <location>
        <begin position="197"/>
        <end position="300"/>
    </location>
</feature>
<dbReference type="AlphaFoldDB" id="A0ABC8R3Q8"/>
<dbReference type="InterPro" id="IPR026992">
    <property type="entry name" value="DIOX_N"/>
</dbReference>
<dbReference type="PROSITE" id="PS51471">
    <property type="entry name" value="FE2OG_OXY"/>
    <property type="match status" value="1"/>
</dbReference>
<keyword evidence="4 5" id="KW-0408">Iron</keyword>
<dbReference type="GO" id="GO:0046872">
    <property type="term" value="F:metal ion binding"/>
    <property type="evidence" value="ECO:0007669"/>
    <property type="project" value="UniProtKB-KW"/>
</dbReference>
<dbReference type="InterPro" id="IPR027443">
    <property type="entry name" value="IPNS-like_sf"/>
</dbReference>
<dbReference type="EMBL" id="CAUOFW020000930">
    <property type="protein sequence ID" value="CAK9139061.1"/>
    <property type="molecule type" value="Genomic_DNA"/>
</dbReference>
<comment type="similarity">
    <text evidence="1 5">Belongs to the iron/ascorbate-dependent oxidoreductase family.</text>
</comment>
<dbReference type="FunFam" id="2.60.120.330:FF:000001">
    <property type="entry name" value="Protein SRG1"/>
    <property type="match status" value="1"/>
</dbReference>